<sequence>MQLCICMIVVTIISISQSTHNYHHHQHYYYYHHATETMTTQKKRKARSPRTKAEATRDDNYTGSHYCVRCAQKKKRCVFEEDKQQCILCELEGTTCQLLGQTWLHSHASSKLGRRSACVRCAKRKKKCVYNDNDEYNFKTTCSQCNDDNVPYCVGVNFRGAGNHTTLLSGVHQTVVAENNMETLVAIVTFDTAAKVQATIDHPMNSDAKNSTQRPARVRNNFGLCLSDINLGEKSYREIVSYGSGCGATSVGTTFNTNYLRELTDDMNSLRVKVYSIHWTSGQH</sequence>
<feature type="signal peptide" evidence="1">
    <location>
        <begin position="1"/>
        <end position="18"/>
    </location>
</feature>
<proteinExistence type="predicted"/>
<evidence type="ECO:0008006" key="4">
    <source>
        <dbReference type="Google" id="ProtNLM"/>
    </source>
</evidence>
<protein>
    <recommendedName>
        <fullName evidence="4">Zn(2)-C6 fungal-type domain-containing protein</fullName>
    </recommendedName>
</protein>
<evidence type="ECO:0000256" key="1">
    <source>
        <dbReference type="SAM" id="SignalP"/>
    </source>
</evidence>
<feature type="chain" id="PRO_5041911850" description="Zn(2)-C6 fungal-type domain-containing protein" evidence="1">
    <location>
        <begin position="19"/>
        <end position="284"/>
    </location>
</feature>
<gene>
    <name evidence="2" type="ORF">QTG54_006370</name>
</gene>
<comment type="caution">
    <text evidence="2">The sequence shown here is derived from an EMBL/GenBank/DDBJ whole genome shotgun (WGS) entry which is preliminary data.</text>
</comment>
<dbReference type="Proteomes" id="UP001224775">
    <property type="component" value="Unassembled WGS sequence"/>
</dbReference>
<dbReference type="AlphaFoldDB" id="A0AAD8YBK5"/>
<name>A0AAD8YBK5_9STRA</name>
<accession>A0AAD8YBK5</accession>
<keyword evidence="3" id="KW-1185">Reference proteome</keyword>
<dbReference type="EMBL" id="JATAAI010000010">
    <property type="protein sequence ID" value="KAK1742773.1"/>
    <property type="molecule type" value="Genomic_DNA"/>
</dbReference>
<organism evidence="2 3">
    <name type="scientific">Skeletonema marinoi</name>
    <dbReference type="NCBI Taxonomy" id="267567"/>
    <lineage>
        <taxon>Eukaryota</taxon>
        <taxon>Sar</taxon>
        <taxon>Stramenopiles</taxon>
        <taxon>Ochrophyta</taxon>
        <taxon>Bacillariophyta</taxon>
        <taxon>Coscinodiscophyceae</taxon>
        <taxon>Thalassiosirophycidae</taxon>
        <taxon>Thalassiosirales</taxon>
        <taxon>Skeletonemataceae</taxon>
        <taxon>Skeletonema</taxon>
        <taxon>Skeletonema marinoi-dohrnii complex</taxon>
    </lineage>
</organism>
<evidence type="ECO:0000313" key="3">
    <source>
        <dbReference type="Proteomes" id="UP001224775"/>
    </source>
</evidence>
<keyword evidence="1" id="KW-0732">Signal</keyword>
<evidence type="ECO:0000313" key="2">
    <source>
        <dbReference type="EMBL" id="KAK1742773.1"/>
    </source>
</evidence>
<reference evidence="2" key="1">
    <citation type="submission" date="2023-06" db="EMBL/GenBank/DDBJ databases">
        <title>Survivors Of The Sea: Transcriptome response of Skeletonema marinoi to long-term dormancy.</title>
        <authorList>
            <person name="Pinder M.I.M."/>
            <person name="Kourtchenko O."/>
            <person name="Robertson E.K."/>
            <person name="Larsson T."/>
            <person name="Maumus F."/>
            <person name="Osuna-Cruz C.M."/>
            <person name="Vancaester E."/>
            <person name="Stenow R."/>
            <person name="Vandepoele K."/>
            <person name="Ploug H."/>
            <person name="Bruchert V."/>
            <person name="Godhe A."/>
            <person name="Topel M."/>
        </authorList>
    </citation>
    <scope>NUCLEOTIDE SEQUENCE</scope>
    <source>
        <strain evidence="2">R05AC</strain>
    </source>
</reference>